<keyword evidence="1" id="KW-0472">Membrane</keyword>
<feature type="domain" description="TadE-like" evidence="2">
    <location>
        <begin position="15"/>
        <end position="57"/>
    </location>
</feature>
<evidence type="ECO:0000313" key="3">
    <source>
        <dbReference type="EMBL" id="GGG97983.1"/>
    </source>
</evidence>
<evidence type="ECO:0000256" key="1">
    <source>
        <dbReference type="SAM" id="Phobius"/>
    </source>
</evidence>
<reference evidence="4" key="1">
    <citation type="journal article" date="2019" name="Int. J. Syst. Evol. Microbiol.">
        <title>The Global Catalogue of Microorganisms (GCM) 10K type strain sequencing project: providing services to taxonomists for standard genome sequencing and annotation.</title>
        <authorList>
            <consortium name="The Broad Institute Genomics Platform"/>
            <consortium name="The Broad Institute Genome Sequencing Center for Infectious Disease"/>
            <person name="Wu L."/>
            <person name="Ma J."/>
        </authorList>
    </citation>
    <scope>NUCLEOTIDE SEQUENCE [LARGE SCALE GENOMIC DNA]</scope>
    <source>
        <strain evidence="4">CGMCC 1.12766</strain>
    </source>
</reference>
<organism evidence="3 4">
    <name type="scientific">Glycocaulis albus</name>
    <dbReference type="NCBI Taxonomy" id="1382801"/>
    <lineage>
        <taxon>Bacteria</taxon>
        <taxon>Pseudomonadati</taxon>
        <taxon>Pseudomonadota</taxon>
        <taxon>Alphaproteobacteria</taxon>
        <taxon>Maricaulales</taxon>
        <taxon>Maricaulaceae</taxon>
        <taxon>Glycocaulis</taxon>
    </lineage>
</organism>
<evidence type="ECO:0000313" key="4">
    <source>
        <dbReference type="Proteomes" id="UP000648722"/>
    </source>
</evidence>
<proteinExistence type="predicted"/>
<dbReference type="EMBL" id="BMFS01000004">
    <property type="protein sequence ID" value="GGG97983.1"/>
    <property type="molecule type" value="Genomic_DNA"/>
</dbReference>
<sequence length="134" mass="14808">MRGAGFSRFLADRAGTSAVESAILMPVFLVLLVGGIAFGQGFYAIGAVQWAVERTARDLMIDGSLSESEYEARVREIASAFTGMDFDVSYATENYGDIEVMQVRTILRYPVRIPLMEPVWLTYPVETYAPRPVG</sequence>
<gene>
    <name evidence="3" type="ORF">GCM10007420_12200</name>
</gene>
<comment type="caution">
    <text evidence="3">The sequence shown here is derived from an EMBL/GenBank/DDBJ whole genome shotgun (WGS) entry which is preliminary data.</text>
</comment>
<dbReference type="RefSeq" id="WP_188451671.1">
    <property type="nucleotide sequence ID" value="NZ_BMFS01000004.1"/>
</dbReference>
<name>A0ABQ1XMS8_9PROT</name>
<feature type="transmembrane region" description="Helical" evidence="1">
    <location>
        <begin position="23"/>
        <end position="52"/>
    </location>
</feature>
<dbReference type="Proteomes" id="UP000648722">
    <property type="component" value="Unassembled WGS sequence"/>
</dbReference>
<protein>
    <recommendedName>
        <fullName evidence="2">TadE-like domain-containing protein</fullName>
    </recommendedName>
</protein>
<dbReference type="Pfam" id="PF07811">
    <property type="entry name" value="TadE"/>
    <property type="match status" value="1"/>
</dbReference>
<keyword evidence="1" id="KW-1133">Transmembrane helix</keyword>
<dbReference type="InterPro" id="IPR012495">
    <property type="entry name" value="TadE-like_dom"/>
</dbReference>
<keyword evidence="4" id="KW-1185">Reference proteome</keyword>
<keyword evidence="1" id="KW-0812">Transmembrane</keyword>
<evidence type="ECO:0000259" key="2">
    <source>
        <dbReference type="Pfam" id="PF07811"/>
    </source>
</evidence>
<accession>A0ABQ1XMS8</accession>